<evidence type="ECO:0000313" key="3">
    <source>
        <dbReference type="EMBL" id="GBG94292.1"/>
    </source>
</evidence>
<dbReference type="Proteomes" id="UP000286848">
    <property type="component" value="Unassembled WGS sequence"/>
</dbReference>
<feature type="transmembrane region" description="Helical" evidence="1">
    <location>
        <begin position="7"/>
        <end position="26"/>
    </location>
</feature>
<gene>
    <name evidence="3" type="ORF">LFYK43_07510</name>
</gene>
<feature type="domain" description="Regulatory protein YycH-like" evidence="2">
    <location>
        <begin position="35"/>
        <end position="258"/>
    </location>
</feature>
<keyword evidence="1" id="KW-0472">Membrane</keyword>
<sequence length="264" mass="30178">MNFKRIEWIFLIAFIALDIFLIGAYYNQSGVQTENNSSNTQTATSVLRSLKDDQISYPKKLSNKPNAGFYISSADDDYLLSQSGQLADNQTDYSKTDHKLTVTFDHKIKLNSLKNPQKTINKIIKDKSRILEGDEYRYDPRLSTDNEVVYTQMVYGKRVTSDQGCIRFVVANGYVTGYSQTYLQDIQILREKKATISQKRALIWLYQYNKLPANSKVKWIELGYSKLLSVNGSTVYIPAWSFLINSGNSTLYRKINAFNGAVMD</sequence>
<reference evidence="3 4" key="1">
    <citation type="journal article" date="2019" name="Int. J. Syst. Evol. Microbiol.">
        <title>Lactobacillus salitolerans sp. nov., a novel lactic acid bacterium isolated from spent mushroom substrates.</title>
        <authorList>
            <person name="Tohno M."/>
            <person name="Tanizawa Y."/>
            <person name="Kojima Y."/>
            <person name="Sakamoto M."/>
            <person name="Nakamura Y."/>
            <person name="Ohkuma M."/>
            <person name="Kobayashi H."/>
        </authorList>
    </citation>
    <scope>NUCLEOTIDE SEQUENCE [LARGE SCALE GENOMIC DNA]</scope>
    <source>
        <strain evidence="3 4">YK43</strain>
    </source>
</reference>
<keyword evidence="1" id="KW-0812">Transmembrane</keyword>
<accession>A0A401IRY2</accession>
<dbReference type="InterPro" id="IPR018604">
    <property type="entry name" value="YycI-like"/>
</dbReference>
<comment type="caution">
    <text evidence="3">The sequence shown here is derived from an EMBL/GenBank/DDBJ whole genome shotgun (WGS) entry which is preliminary data.</text>
</comment>
<dbReference type="OrthoDB" id="2135943at2"/>
<keyword evidence="1" id="KW-1133">Transmembrane helix</keyword>
<dbReference type="Gene3D" id="2.40.128.690">
    <property type="entry name" value="YycH protein, domain 3-like"/>
    <property type="match status" value="1"/>
</dbReference>
<dbReference type="Pfam" id="PF09648">
    <property type="entry name" value="YycI"/>
    <property type="match status" value="1"/>
</dbReference>
<dbReference type="AlphaFoldDB" id="A0A401IRY2"/>
<dbReference type="GO" id="GO:0016020">
    <property type="term" value="C:membrane"/>
    <property type="evidence" value="ECO:0007669"/>
    <property type="project" value="InterPro"/>
</dbReference>
<evidence type="ECO:0000313" key="4">
    <source>
        <dbReference type="Proteomes" id="UP000286848"/>
    </source>
</evidence>
<dbReference type="EMBL" id="BFFP01000008">
    <property type="protein sequence ID" value="GBG94292.1"/>
    <property type="molecule type" value="Genomic_DNA"/>
</dbReference>
<dbReference type="RefSeq" id="WP_124975555.1">
    <property type="nucleotide sequence ID" value="NZ_BFFP01000008.1"/>
</dbReference>
<proteinExistence type="predicted"/>
<protein>
    <recommendedName>
        <fullName evidence="2">Regulatory protein YycH-like domain-containing protein</fullName>
    </recommendedName>
</protein>
<organism evidence="3 4">
    <name type="scientific">Ligilactobacillus salitolerans</name>
    <dbReference type="NCBI Taxonomy" id="1808352"/>
    <lineage>
        <taxon>Bacteria</taxon>
        <taxon>Bacillati</taxon>
        <taxon>Bacillota</taxon>
        <taxon>Bacilli</taxon>
        <taxon>Lactobacillales</taxon>
        <taxon>Lactobacillaceae</taxon>
        <taxon>Ligilactobacillus</taxon>
    </lineage>
</organism>
<evidence type="ECO:0000256" key="1">
    <source>
        <dbReference type="SAM" id="Phobius"/>
    </source>
</evidence>
<name>A0A401IRY2_9LACO</name>
<evidence type="ECO:0000259" key="2">
    <source>
        <dbReference type="Pfam" id="PF09648"/>
    </source>
</evidence>
<keyword evidence="4" id="KW-1185">Reference proteome</keyword>